<evidence type="ECO:0000259" key="1">
    <source>
        <dbReference type="PROSITE" id="PS50263"/>
    </source>
</evidence>
<organism evidence="3 4">
    <name type="scientific">Fulvivirga kasyanovii</name>
    <dbReference type="NCBI Taxonomy" id="396812"/>
    <lineage>
        <taxon>Bacteria</taxon>
        <taxon>Pseudomonadati</taxon>
        <taxon>Bacteroidota</taxon>
        <taxon>Cytophagia</taxon>
        <taxon>Cytophagales</taxon>
        <taxon>Fulvivirgaceae</taxon>
        <taxon>Fulvivirga</taxon>
    </lineage>
</organism>
<dbReference type="Proteomes" id="UP000798808">
    <property type="component" value="Unassembled WGS sequence"/>
</dbReference>
<dbReference type="RefSeq" id="WP_155171654.1">
    <property type="nucleotide sequence ID" value="NZ_BAAAFL010000016.1"/>
</dbReference>
<evidence type="ECO:0000259" key="2">
    <source>
        <dbReference type="PROSITE" id="PS51186"/>
    </source>
</evidence>
<dbReference type="SUPFAM" id="SSF56317">
    <property type="entry name" value="Carbon-nitrogen hydrolase"/>
    <property type="match status" value="1"/>
</dbReference>
<dbReference type="InterPro" id="IPR016181">
    <property type="entry name" value="Acyl_CoA_acyltransferase"/>
</dbReference>
<evidence type="ECO:0000313" key="3">
    <source>
        <dbReference type="EMBL" id="MTI25494.1"/>
    </source>
</evidence>
<dbReference type="CDD" id="cd04301">
    <property type="entry name" value="NAT_SF"/>
    <property type="match status" value="1"/>
</dbReference>
<dbReference type="Pfam" id="PF00795">
    <property type="entry name" value="CN_hydrolase"/>
    <property type="match status" value="1"/>
</dbReference>
<evidence type="ECO:0000313" key="4">
    <source>
        <dbReference type="Proteomes" id="UP000798808"/>
    </source>
</evidence>
<dbReference type="Gene3D" id="3.60.110.10">
    <property type="entry name" value="Carbon-nitrogen hydrolase"/>
    <property type="match status" value="1"/>
</dbReference>
<feature type="domain" description="N-acetyltransferase" evidence="2">
    <location>
        <begin position="13"/>
        <end position="173"/>
    </location>
</feature>
<keyword evidence="4" id="KW-1185">Reference proteome</keyword>
<dbReference type="InterPro" id="IPR003010">
    <property type="entry name" value="C-N_Hydrolase"/>
</dbReference>
<dbReference type="SUPFAM" id="SSF55729">
    <property type="entry name" value="Acyl-CoA N-acyltransferases (Nat)"/>
    <property type="match status" value="1"/>
</dbReference>
<dbReference type="CDD" id="cd07574">
    <property type="entry name" value="nitrilase_Rim1_like"/>
    <property type="match status" value="1"/>
</dbReference>
<dbReference type="PROSITE" id="PS51186">
    <property type="entry name" value="GNAT"/>
    <property type="match status" value="1"/>
</dbReference>
<dbReference type="InterPro" id="IPR036526">
    <property type="entry name" value="C-N_Hydrolase_sf"/>
</dbReference>
<dbReference type="InterPro" id="IPR000182">
    <property type="entry name" value="GNAT_dom"/>
</dbReference>
<protein>
    <submittedName>
        <fullName evidence="3">GNAT family N-acetyltransferase</fullName>
    </submittedName>
</protein>
<dbReference type="PROSITE" id="PS50263">
    <property type="entry name" value="CN_HYDROLASE"/>
    <property type="match status" value="1"/>
</dbReference>
<name>A0ABW9RN14_9BACT</name>
<gene>
    <name evidence="3" type="ORF">E1163_11115</name>
</gene>
<dbReference type="PANTHER" id="PTHR23088">
    <property type="entry name" value="NITRILASE-RELATED"/>
    <property type="match status" value="1"/>
</dbReference>
<dbReference type="Pfam" id="PF00583">
    <property type="entry name" value="Acetyltransf_1"/>
    <property type="match status" value="1"/>
</dbReference>
<feature type="domain" description="CN hydrolase" evidence="1">
    <location>
        <begin position="229"/>
        <end position="484"/>
    </location>
</feature>
<dbReference type="PANTHER" id="PTHR23088:SF50">
    <property type="entry name" value="HYDROLASE YHCX"/>
    <property type="match status" value="1"/>
</dbReference>
<proteinExistence type="predicted"/>
<sequence>MTEVNTDNSQHLLITRNLQVDDYDRLVQVMKKCYPMMKGDIWLKSQIKRLIDIFPEGQLCVEDNGQVVAFALSIIVDYSRFGDSHSYEQIIDDSHFGTHTADGDVLYGIDVCVDPDYQGMRLGRRLYDSRKELCENLNLRSIVAGGRIPNYHKYSDEYTPKEYIQKVKEKEIYDPVLYFQMSNDFHVRKILKNYIPYDKASGSYAVLIEWNNIYFDEEEKLVGAKKTSARIGVVQWQLRSVRSVQSFFENVEFFVDAVSGYQADFLVFPELFNAPLMSEFNEDNAAKAIRKLAQYSDEIRDKMVEYALSYNINIIAGSMPVYEDEKLYNVSYLCRRDGSYEAQYKIHVTPAERNDWGMTGGSGVKVFETDTAKIGILICYDSEFPELSRILADQGMEILFVPFATDMHNGFHRVKICSQARAIENECYVVISGSVGNLPKVKNMDIQFGQSAVFSPSDFAFPQNAIVAEGTPNTENTIIADVDLNDLKHLHNSGSVRNLKDRRKDLYDLKLKK</sequence>
<dbReference type="EMBL" id="SMLW01000519">
    <property type="protein sequence ID" value="MTI25494.1"/>
    <property type="molecule type" value="Genomic_DNA"/>
</dbReference>
<reference evidence="3 4" key="1">
    <citation type="submission" date="2019-02" db="EMBL/GenBank/DDBJ databases">
        <authorList>
            <person name="Goldberg S.R."/>
            <person name="Haltli B.A."/>
            <person name="Correa H."/>
            <person name="Russell K.G."/>
        </authorList>
    </citation>
    <scope>NUCLEOTIDE SEQUENCE [LARGE SCALE GENOMIC DNA]</scope>
    <source>
        <strain evidence="3 4">JCM 16186</strain>
    </source>
</reference>
<dbReference type="Gene3D" id="3.40.630.30">
    <property type="match status" value="1"/>
</dbReference>
<accession>A0ABW9RN14</accession>
<comment type="caution">
    <text evidence="3">The sequence shown here is derived from an EMBL/GenBank/DDBJ whole genome shotgun (WGS) entry which is preliminary data.</text>
</comment>